<keyword evidence="7 10" id="KW-0460">Magnesium</keyword>
<evidence type="ECO:0000313" key="14">
    <source>
        <dbReference type="Proteomes" id="UP000323521"/>
    </source>
</evidence>
<evidence type="ECO:0000256" key="3">
    <source>
        <dbReference type="ARBA" id="ARBA00022630"/>
    </source>
</evidence>
<dbReference type="PANTHER" id="PTHR30040:SF2">
    <property type="entry name" value="FAD:PROTEIN FMN TRANSFERASE"/>
    <property type="match status" value="1"/>
</dbReference>
<reference evidence="13 14" key="1">
    <citation type="submission" date="2016-10" db="EMBL/GenBank/DDBJ databases">
        <title>Complete Genome Sequence of Peptococcaceae strain DCMF.</title>
        <authorList>
            <person name="Edwards R.J."/>
            <person name="Holland S.I."/>
            <person name="Deshpande N.P."/>
            <person name="Wong Y.K."/>
            <person name="Ertan H."/>
            <person name="Manefield M."/>
            <person name="Russell T.L."/>
            <person name="Lee M.J."/>
        </authorList>
    </citation>
    <scope>NUCLEOTIDE SEQUENCE [LARGE SCALE GENOMIC DNA]</scope>
    <source>
        <strain evidence="13 14">DCMF</strain>
    </source>
</reference>
<dbReference type="GO" id="GO:0016740">
    <property type="term" value="F:transferase activity"/>
    <property type="evidence" value="ECO:0007669"/>
    <property type="project" value="UniProtKB-UniRule"/>
</dbReference>
<dbReference type="InterPro" id="IPR024932">
    <property type="entry name" value="ApbE"/>
</dbReference>
<sequence length="358" mass="39559">MGRQNRFMIMIALLLVSSLTLSGCSLLKQTKEYARQEFLMDTVISITAYGENEAQLKKAVDSAYEEMNRIALRTDRFAKPDTPAYEASEICRINEEAGKKPVRVSDDVYNMIELSLKYYKMSGGVFDITIGPLMDLWGFGKSSQPHVPSDAQIKEKLPLVDSSQVILNQEQHTVYLAKPQMSLDLGGIAKGYAARNAGEVLKQMGVKQALINAGGNIVVIGKKDDQEPWKIGIQDPRDPENIVGVLSLVDETSATSGDYQRNFTENGVLYHHILSPKTGKPARDTWSVTVVTKNPGISDGLTTTLFVLGPDEGLKFLKNFPGVEAFYVGADKKIRVSPGLKDQVTVEAGEKYLYDEKR</sequence>
<keyword evidence="12" id="KW-0472">Membrane</keyword>
<dbReference type="SUPFAM" id="SSF143631">
    <property type="entry name" value="ApbE-like"/>
    <property type="match status" value="1"/>
</dbReference>
<keyword evidence="12" id="KW-1003">Cell membrane</keyword>
<feature type="binding site" evidence="11">
    <location>
        <position position="187"/>
    </location>
    <ligand>
        <name>Mg(2+)</name>
        <dbReference type="ChEBI" id="CHEBI:18420"/>
    </ligand>
</feature>
<dbReference type="EC" id="2.7.1.180" evidence="1 10"/>
<dbReference type="KEGG" id="fwa:DCMF_14950"/>
<keyword evidence="6 10" id="KW-0274">FAD</keyword>
<comment type="similarity">
    <text evidence="10 12">Belongs to the ApbE family.</text>
</comment>
<evidence type="ECO:0000256" key="1">
    <source>
        <dbReference type="ARBA" id="ARBA00011955"/>
    </source>
</evidence>
<gene>
    <name evidence="13" type="ORF">DCMF_14950</name>
</gene>
<dbReference type="PIRSF" id="PIRSF006268">
    <property type="entry name" value="ApbE"/>
    <property type="match status" value="1"/>
</dbReference>
<evidence type="ECO:0000256" key="6">
    <source>
        <dbReference type="ARBA" id="ARBA00022827"/>
    </source>
</evidence>
<dbReference type="AlphaFoldDB" id="A0A3G1KTZ8"/>
<accession>A0A3G1KTZ8</accession>
<keyword evidence="4 10" id="KW-0808">Transferase</keyword>
<name>A0A3G1KTZ8_FORW1</name>
<dbReference type="PROSITE" id="PS51257">
    <property type="entry name" value="PROKAR_LIPOPROTEIN"/>
    <property type="match status" value="1"/>
</dbReference>
<comment type="catalytic activity">
    <reaction evidence="9 10 12">
        <text>L-threonyl-[protein] + FAD = FMN-L-threonyl-[protein] + AMP + H(+)</text>
        <dbReference type="Rhea" id="RHEA:36847"/>
        <dbReference type="Rhea" id="RHEA-COMP:11060"/>
        <dbReference type="Rhea" id="RHEA-COMP:11061"/>
        <dbReference type="ChEBI" id="CHEBI:15378"/>
        <dbReference type="ChEBI" id="CHEBI:30013"/>
        <dbReference type="ChEBI" id="CHEBI:57692"/>
        <dbReference type="ChEBI" id="CHEBI:74257"/>
        <dbReference type="ChEBI" id="CHEBI:456215"/>
        <dbReference type="EC" id="2.7.1.180"/>
    </reaction>
</comment>
<keyword evidence="3 10" id="KW-0285">Flavoprotein</keyword>
<organism evidence="13 14">
    <name type="scientific">Formimonas warabiya</name>
    <dbReference type="NCBI Taxonomy" id="1761012"/>
    <lineage>
        <taxon>Bacteria</taxon>
        <taxon>Bacillati</taxon>
        <taxon>Bacillota</taxon>
        <taxon>Clostridia</taxon>
        <taxon>Eubacteriales</taxon>
        <taxon>Peptococcaceae</taxon>
        <taxon>Candidatus Formimonas</taxon>
    </lineage>
</organism>
<dbReference type="Gene3D" id="3.10.520.10">
    <property type="entry name" value="ApbE-like domains"/>
    <property type="match status" value="1"/>
</dbReference>
<evidence type="ECO:0000256" key="4">
    <source>
        <dbReference type="ARBA" id="ARBA00022679"/>
    </source>
</evidence>
<evidence type="ECO:0000256" key="2">
    <source>
        <dbReference type="ARBA" id="ARBA00016337"/>
    </source>
</evidence>
<evidence type="ECO:0000256" key="9">
    <source>
        <dbReference type="ARBA" id="ARBA00048540"/>
    </source>
</evidence>
<dbReference type="PANTHER" id="PTHR30040">
    <property type="entry name" value="THIAMINE BIOSYNTHESIS LIPOPROTEIN APBE"/>
    <property type="match status" value="1"/>
</dbReference>
<evidence type="ECO:0000256" key="11">
    <source>
        <dbReference type="PIRSR" id="PIRSR006268-2"/>
    </source>
</evidence>
<protein>
    <recommendedName>
        <fullName evidence="2 10">FAD:protein FMN transferase</fullName>
        <ecNumber evidence="1 10">2.7.1.180</ecNumber>
    </recommendedName>
    <alternativeName>
        <fullName evidence="8 10">Flavin transferase</fullName>
    </alternativeName>
</protein>
<evidence type="ECO:0000256" key="10">
    <source>
        <dbReference type="PIRNR" id="PIRNR006268"/>
    </source>
</evidence>
<comment type="cofactor">
    <cofactor evidence="11">
        <name>Mg(2+)</name>
        <dbReference type="ChEBI" id="CHEBI:18420"/>
    </cofactor>
    <cofactor evidence="11">
        <name>Mn(2+)</name>
        <dbReference type="ChEBI" id="CHEBI:29035"/>
    </cofactor>
    <text evidence="11">Magnesium. Can also use manganese.</text>
</comment>
<evidence type="ECO:0000256" key="8">
    <source>
        <dbReference type="ARBA" id="ARBA00031306"/>
    </source>
</evidence>
<dbReference type="Proteomes" id="UP000323521">
    <property type="component" value="Chromosome"/>
</dbReference>
<dbReference type="InterPro" id="IPR003374">
    <property type="entry name" value="ApbE-like_sf"/>
</dbReference>
<evidence type="ECO:0000256" key="12">
    <source>
        <dbReference type="RuleBase" id="RU363002"/>
    </source>
</evidence>
<evidence type="ECO:0000313" key="13">
    <source>
        <dbReference type="EMBL" id="ATW25897.1"/>
    </source>
</evidence>
<keyword evidence="12" id="KW-0449">Lipoprotein</keyword>
<proteinExistence type="inferred from homology"/>
<comment type="subcellular location">
    <subcellularLocation>
        <location evidence="12">Cell inner membrane</location>
        <topology evidence="12">Lipid-anchor</topology>
        <orientation evidence="12">Periplasmic side</orientation>
    </subcellularLocation>
</comment>
<comment type="function">
    <text evidence="12">Flavin transferase that catalyzes the transfer of the FMN moiety of FAD and its covalent binding to the hydroxyl group of a threonine residue in a target flavoprotein.</text>
</comment>
<dbReference type="Pfam" id="PF02424">
    <property type="entry name" value="ApbE"/>
    <property type="match status" value="1"/>
</dbReference>
<keyword evidence="12" id="KW-0997">Cell inner membrane</keyword>
<dbReference type="EMBL" id="CP017634">
    <property type="protein sequence ID" value="ATW25897.1"/>
    <property type="molecule type" value="Genomic_DNA"/>
</dbReference>
<evidence type="ECO:0000256" key="7">
    <source>
        <dbReference type="ARBA" id="ARBA00022842"/>
    </source>
</evidence>
<dbReference type="GO" id="GO:0005886">
    <property type="term" value="C:plasma membrane"/>
    <property type="evidence" value="ECO:0007669"/>
    <property type="project" value="UniProtKB-SubCell"/>
</dbReference>
<dbReference type="GO" id="GO:0046872">
    <property type="term" value="F:metal ion binding"/>
    <property type="evidence" value="ECO:0007669"/>
    <property type="project" value="UniProtKB-UniRule"/>
</dbReference>
<keyword evidence="5 10" id="KW-0479">Metal-binding</keyword>
<dbReference type="RefSeq" id="WP_214658627.1">
    <property type="nucleotide sequence ID" value="NZ_CP017634.1"/>
</dbReference>
<evidence type="ECO:0000256" key="5">
    <source>
        <dbReference type="ARBA" id="ARBA00022723"/>
    </source>
</evidence>
<feature type="binding site" evidence="11">
    <location>
        <position position="299"/>
    </location>
    <ligand>
        <name>Mg(2+)</name>
        <dbReference type="ChEBI" id="CHEBI:18420"/>
    </ligand>
</feature>
<feature type="binding site" evidence="11">
    <location>
        <position position="303"/>
    </location>
    <ligand>
        <name>Mg(2+)</name>
        <dbReference type="ChEBI" id="CHEBI:18420"/>
    </ligand>
</feature>
<keyword evidence="14" id="KW-1185">Reference proteome</keyword>